<keyword evidence="3" id="KW-1185">Reference proteome</keyword>
<dbReference type="Proteomes" id="UP000294933">
    <property type="component" value="Unassembled WGS sequence"/>
</dbReference>
<accession>A0A4Y7Q3N9</accession>
<feature type="region of interest" description="Disordered" evidence="1">
    <location>
        <begin position="131"/>
        <end position="156"/>
    </location>
</feature>
<dbReference type="VEuPathDB" id="FungiDB:BD410DRAFT_281993"/>
<dbReference type="EMBL" id="ML170178">
    <property type="protein sequence ID" value="TDL21858.1"/>
    <property type="molecule type" value="Genomic_DNA"/>
</dbReference>
<feature type="compositionally biased region" description="Polar residues" evidence="1">
    <location>
        <begin position="88"/>
        <end position="105"/>
    </location>
</feature>
<evidence type="ECO:0000256" key="1">
    <source>
        <dbReference type="SAM" id="MobiDB-lite"/>
    </source>
</evidence>
<feature type="region of interest" description="Disordered" evidence="1">
    <location>
        <begin position="1"/>
        <end position="113"/>
    </location>
</feature>
<evidence type="ECO:0000313" key="2">
    <source>
        <dbReference type="EMBL" id="TDL21858.1"/>
    </source>
</evidence>
<organism evidence="2 3">
    <name type="scientific">Rickenella mellea</name>
    <dbReference type="NCBI Taxonomy" id="50990"/>
    <lineage>
        <taxon>Eukaryota</taxon>
        <taxon>Fungi</taxon>
        <taxon>Dikarya</taxon>
        <taxon>Basidiomycota</taxon>
        <taxon>Agaricomycotina</taxon>
        <taxon>Agaricomycetes</taxon>
        <taxon>Hymenochaetales</taxon>
        <taxon>Rickenellaceae</taxon>
        <taxon>Rickenella</taxon>
    </lineage>
</organism>
<feature type="compositionally biased region" description="Basic and acidic residues" evidence="1">
    <location>
        <begin position="68"/>
        <end position="86"/>
    </location>
</feature>
<feature type="compositionally biased region" description="Basic and acidic residues" evidence="1">
    <location>
        <begin position="1"/>
        <end position="11"/>
    </location>
</feature>
<proteinExistence type="predicted"/>
<sequence>MNPHTSEHVDECDAEQLTSSSTSYAARTELMETNGAAMTVSTSAMSRVPSRATNTKDDQGSQTANPESDEKVLQSKDIADSGEPPHDTGSTDQLVQPRTEQTKSYNYRKEPDPHEVALKEVMQIFRDAGVPEFSDVEEDPSSDRWSPRVMSKSNPTTTFTAVHHAMVA</sequence>
<protein>
    <submittedName>
        <fullName evidence="2">Uncharacterized protein</fullName>
    </submittedName>
</protein>
<dbReference type="AlphaFoldDB" id="A0A4Y7Q3N9"/>
<name>A0A4Y7Q3N9_9AGAM</name>
<gene>
    <name evidence="2" type="ORF">BD410DRAFT_281993</name>
</gene>
<reference evidence="2 3" key="1">
    <citation type="submission" date="2018-06" db="EMBL/GenBank/DDBJ databases">
        <title>A transcriptomic atlas of mushroom development highlights an independent origin of complex multicellularity.</title>
        <authorList>
            <consortium name="DOE Joint Genome Institute"/>
            <person name="Krizsan K."/>
            <person name="Almasi E."/>
            <person name="Merenyi Z."/>
            <person name="Sahu N."/>
            <person name="Viragh M."/>
            <person name="Koszo T."/>
            <person name="Mondo S."/>
            <person name="Kiss B."/>
            <person name="Balint B."/>
            <person name="Kues U."/>
            <person name="Barry K."/>
            <person name="Hegedus J.C."/>
            <person name="Henrissat B."/>
            <person name="Johnson J."/>
            <person name="Lipzen A."/>
            <person name="Ohm R."/>
            <person name="Nagy I."/>
            <person name="Pangilinan J."/>
            <person name="Yan J."/>
            <person name="Xiong Y."/>
            <person name="Grigoriev I.V."/>
            <person name="Hibbett D.S."/>
            <person name="Nagy L.G."/>
        </authorList>
    </citation>
    <scope>NUCLEOTIDE SEQUENCE [LARGE SCALE GENOMIC DNA]</scope>
    <source>
        <strain evidence="2 3">SZMC22713</strain>
    </source>
</reference>
<evidence type="ECO:0000313" key="3">
    <source>
        <dbReference type="Proteomes" id="UP000294933"/>
    </source>
</evidence>
<feature type="compositionally biased region" description="Polar residues" evidence="1">
    <location>
        <begin position="16"/>
        <end position="25"/>
    </location>
</feature>